<dbReference type="GO" id="GO:0046982">
    <property type="term" value="F:protein heterodimerization activity"/>
    <property type="evidence" value="ECO:0007669"/>
    <property type="project" value="InterPro"/>
</dbReference>
<keyword evidence="7" id="KW-1185">Reference proteome</keyword>
<dbReference type="Gene3D" id="1.10.20.10">
    <property type="entry name" value="Histone, subunit A"/>
    <property type="match status" value="1"/>
</dbReference>
<proteinExistence type="inferred from homology"/>
<evidence type="ECO:0000256" key="5">
    <source>
        <dbReference type="ARBA" id="ARBA00023242"/>
    </source>
</evidence>
<dbReference type="InterPro" id="IPR051431">
    <property type="entry name" value="TFIID_subunit_9"/>
</dbReference>
<dbReference type="EMBL" id="JAODUP010000233">
    <property type="protein sequence ID" value="KAK2155710.1"/>
    <property type="molecule type" value="Genomic_DNA"/>
</dbReference>
<dbReference type="GO" id="GO:0000124">
    <property type="term" value="C:SAGA complex"/>
    <property type="evidence" value="ECO:0007669"/>
    <property type="project" value="TreeGrafter"/>
</dbReference>
<dbReference type="PANTHER" id="PTHR48068:SF4">
    <property type="entry name" value="TATA-BOX BINDING PROTEIN ASSOCIATED FACTOR 9"/>
    <property type="match status" value="1"/>
</dbReference>
<evidence type="ECO:0000313" key="6">
    <source>
        <dbReference type="EMBL" id="KAK2155710.1"/>
    </source>
</evidence>
<dbReference type="InterPro" id="IPR003162">
    <property type="entry name" value="TFIID-31"/>
</dbReference>
<dbReference type="SUPFAM" id="SSF47113">
    <property type="entry name" value="Histone-fold"/>
    <property type="match status" value="1"/>
</dbReference>
<accession>A0AAD9N3U2</accession>
<sequence length="243" mass="26404">MTSSKSSPKDAQVMAATLKDMGVAEYEPRVINQMLEFTYRYVTDILDDAKVYSAHANKKNIDTEDVRLAIQCKLDHSFTTPPPRDLLMDIARHKNTNPLPLIKPYTGIKLPPDRYCLAQANYRLKPLKKNQPQIVQVSGASILPNLTPRVAIHSAGTSLVKTSSLGGTGSLQLVTRGVSQPTVTIRPAVASTAATGSTPVPIIRLTPGNTMSASSTALGSGTSIIKVESLKRKREDEDDYDKM</sequence>
<evidence type="ECO:0000256" key="1">
    <source>
        <dbReference type="ARBA" id="ARBA00004123"/>
    </source>
</evidence>
<dbReference type="GO" id="GO:0051123">
    <property type="term" value="P:RNA polymerase II preinitiation complex assembly"/>
    <property type="evidence" value="ECO:0007669"/>
    <property type="project" value="TreeGrafter"/>
</dbReference>
<reference evidence="6" key="1">
    <citation type="journal article" date="2023" name="Mol. Biol. Evol.">
        <title>Third-Generation Sequencing Reveals the Adaptive Role of the Epigenome in Three Deep-Sea Polychaetes.</title>
        <authorList>
            <person name="Perez M."/>
            <person name="Aroh O."/>
            <person name="Sun Y."/>
            <person name="Lan Y."/>
            <person name="Juniper S.K."/>
            <person name="Young C.R."/>
            <person name="Angers B."/>
            <person name="Qian P.Y."/>
        </authorList>
    </citation>
    <scope>NUCLEOTIDE SEQUENCE</scope>
    <source>
        <strain evidence="6">P08H-3</strain>
    </source>
</reference>
<dbReference type="Proteomes" id="UP001208570">
    <property type="component" value="Unassembled WGS sequence"/>
</dbReference>
<dbReference type="AlphaFoldDB" id="A0AAD9N3U2"/>
<dbReference type="GO" id="GO:0016251">
    <property type="term" value="F:RNA polymerase II general transcription initiation factor activity"/>
    <property type="evidence" value="ECO:0007669"/>
    <property type="project" value="TreeGrafter"/>
</dbReference>
<evidence type="ECO:0000256" key="3">
    <source>
        <dbReference type="ARBA" id="ARBA00023015"/>
    </source>
</evidence>
<keyword evidence="4" id="KW-0804">Transcription</keyword>
<comment type="subcellular location">
    <subcellularLocation>
        <location evidence="1">Nucleus</location>
    </subcellularLocation>
</comment>
<evidence type="ECO:0000256" key="2">
    <source>
        <dbReference type="ARBA" id="ARBA00007646"/>
    </source>
</evidence>
<gene>
    <name evidence="6" type="ORF">LSH36_233g06043</name>
</gene>
<protein>
    <submittedName>
        <fullName evidence="6">Uncharacterized protein</fullName>
    </submittedName>
</protein>
<keyword evidence="5" id="KW-0539">Nucleus</keyword>
<dbReference type="Pfam" id="PF02291">
    <property type="entry name" value="TFIID-31kDa"/>
    <property type="match status" value="1"/>
</dbReference>
<dbReference type="CDD" id="cd07979">
    <property type="entry name" value="HFD_TAF9"/>
    <property type="match status" value="1"/>
</dbReference>
<dbReference type="GO" id="GO:0005669">
    <property type="term" value="C:transcription factor TFIID complex"/>
    <property type="evidence" value="ECO:0007669"/>
    <property type="project" value="TreeGrafter"/>
</dbReference>
<keyword evidence="3" id="KW-0805">Transcription regulation</keyword>
<name>A0AAD9N3U2_9ANNE</name>
<comment type="caution">
    <text evidence="6">The sequence shown here is derived from an EMBL/GenBank/DDBJ whole genome shotgun (WGS) entry which is preliminary data.</text>
</comment>
<dbReference type="GO" id="GO:0003713">
    <property type="term" value="F:transcription coactivator activity"/>
    <property type="evidence" value="ECO:0007669"/>
    <property type="project" value="TreeGrafter"/>
</dbReference>
<evidence type="ECO:0000313" key="7">
    <source>
        <dbReference type="Proteomes" id="UP001208570"/>
    </source>
</evidence>
<dbReference type="FunFam" id="1.10.20.10:FF:000018">
    <property type="entry name" value="Transcription initiation factor TFIID subunit 9"/>
    <property type="match status" value="1"/>
</dbReference>
<dbReference type="InterPro" id="IPR009072">
    <property type="entry name" value="Histone-fold"/>
</dbReference>
<comment type="similarity">
    <text evidence="2">Belongs to the TAF9 family.</text>
</comment>
<evidence type="ECO:0000256" key="4">
    <source>
        <dbReference type="ARBA" id="ARBA00023163"/>
    </source>
</evidence>
<organism evidence="6 7">
    <name type="scientific">Paralvinella palmiformis</name>
    <dbReference type="NCBI Taxonomy" id="53620"/>
    <lineage>
        <taxon>Eukaryota</taxon>
        <taxon>Metazoa</taxon>
        <taxon>Spiralia</taxon>
        <taxon>Lophotrochozoa</taxon>
        <taxon>Annelida</taxon>
        <taxon>Polychaeta</taxon>
        <taxon>Sedentaria</taxon>
        <taxon>Canalipalpata</taxon>
        <taxon>Terebellida</taxon>
        <taxon>Terebelliformia</taxon>
        <taxon>Alvinellidae</taxon>
        <taxon>Paralvinella</taxon>
    </lineage>
</organism>
<dbReference type="PANTHER" id="PTHR48068">
    <property type="entry name" value="TAF9 RNA POLYMERASE II, TATA BOX-BINDING PROTEIN (TBP)-ASSOCIATED FACTOR"/>
    <property type="match status" value="1"/>
</dbReference>